<evidence type="ECO:0000259" key="4">
    <source>
        <dbReference type="Pfam" id="PF14905"/>
    </source>
</evidence>
<evidence type="ECO:0000256" key="3">
    <source>
        <dbReference type="ARBA" id="ARBA00023237"/>
    </source>
</evidence>
<dbReference type="InterPro" id="IPR036942">
    <property type="entry name" value="Beta-barrel_TonB_sf"/>
</dbReference>
<dbReference type="SUPFAM" id="SSF56935">
    <property type="entry name" value="Porins"/>
    <property type="match status" value="1"/>
</dbReference>
<comment type="caution">
    <text evidence="5">The sequence shown here is derived from an EMBL/GenBank/DDBJ whole genome shotgun (WGS) entry which is preliminary data.</text>
</comment>
<dbReference type="PANTHER" id="PTHR40980:SF4">
    <property type="entry name" value="TONB-DEPENDENT RECEPTOR-LIKE BETA-BARREL DOMAIN-CONTAINING PROTEIN"/>
    <property type="match status" value="1"/>
</dbReference>
<evidence type="ECO:0000313" key="6">
    <source>
        <dbReference type="Proteomes" id="UP001500841"/>
    </source>
</evidence>
<dbReference type="InterPro" id="IPR041700">
    <property type="entry name" value="OMP_b-brl_3"/>
</dbReference>
<reference evidence="6" key="1">
    <citation type="journal article" date="2019" name="Int. J. Syst. Evol. Microbiol.">
        <title>The Global Catalogue of Microorganisms (GCM) 10K type strain sequencing project: providing services to taxonomists for standard genome sequencing and annotation.</title>
        <authorList>
            <consortium name="The Broad Institute Genomics Platform"/>
            <consortium name="The Broad Institute Genome Sequencing Center for Infectious Disease"/>
            <person name="Wu L."/>
            <person name="Ma J."/>
        </authorList>
    </citation>
    <scope>NUCLEOTIDE SEQUENCE [LARGE SCALE GENOMIC DNA]</scope>
    <source>
        <strain evidence="6">JCM 17085</strain>
    </source>
</reference>
<dbReference type="Pfam" id="PF14905">
    <property type="entry name" value="OMP_b-brl_3"/>
    <property type="match status" value="1"/>
</dbReference>
<evidence type="ECO:0000313" key="5">
    <source>
        <dbReference type="EMBL" id="GAA4095256.1"/>
    </source>
</evidence>
<protein>
    <submittedName>
        <fullName evidence="5">Outer membrane beta-barrel family protein</fullName>
    </submittedName>
</protein>
<keyword evidence="6" id="KW-1185">Reference proteome</keyword>
<organism evidence="5 6">
    <name type="scientific">Mucilaginibacter panaciglaebae</name>
    <dbReference type="NCBI Taxonomy" id="502331"/>
    <lineage>
        <taxon>Bacteria</taxon>
        <taxon>Pseudomonadati</taxon>
        <taxon>Bacteroidota</taxon>
        <taxon>Sphingobacteriia</taxon>
        <taxon>Sphingobacteriales</taxon>
        <taxon>Sphingobacteriaceae</taxon>
        <taxon>Mucilaginibacter</taxon>
    </lineage>
</organism>
<evidence type="ECO:0000256" key="2">
    <source>
        <dbReference type="ARBA" id="ARBA00023136"/>
    </source>
</evidence>
<dbReference type="RefSeq" id="WP_345103075.1">
    <property type="nucleotide sequence ID" value="NZ_BAABCV010000005.1"/>
</dbReference>
<gene>
    <name evidence="5" type="ORF">GCM10022392_17820</name>
</gene>
<dbReference type="Gene3D" id="2.60.40.1120">
    <property type="entry name" value="Carboxypeptidase-like, regulatory domain"/>
    <property type="match status" value="1"/>
</dbReference>
<dbReference type="Gene3D" id="2.40.170.20">
    <property type="entry name" value="TonB-dependent receptor, beta-barrel domain"/>
    <property type="match status" value="1"/>
</dbReference>
<dbReference type="PANTHER" id="PTHR40980">
    <property type="entry name" value="PLUG DOMAIN-CONTAINING PROTEIN"/>
    <property type="match status" value="1"/>
</dbReference>
<sequence length="804" mass="88310">MKLKITLILMLWLAGIYVSHAQSLAERNIIKGRLIDSLTRKPAEFVTVALKNSNNKQIKTVVSRTDGAFVITDVQPGKFIINFTLIGYTGKSLNILMDGSKPLDLGDVAINASAREIKAVVVKATQPIIKQEADRIAYDIQADPASKFSSVLEMMRKVPLVTIDAEDNIQVSGNSAYRIFINGKPSSLLERNPKDVLKSMPASSIQKIEVITTPPSKYDAEGLAGIINIITNKTIDDGYSANIGLNERLPAGGPSIGGSFTTKSGKFGLSAFGGASSFGNPLTTSSVLRKSKSVSPSALVQAGGQKSDSQNAYLGMELSYEIDSLNLISGQFNLNGGKGTGQSSQSSVLRNDTTVTQQYSLLTDNDNIGKGADLAINYQKGYRRNKNQLTTFSYRYYGFANNQNADQLFNNRVNYTLPDFRQANKSVMSEHTVQLDQVYPVNKINVEAGAKIIVRFNESDFQYLSQDAGGNYLTDPSKTNTFNNRQTIWAGYNSYQYNINNWSVKAGVRVENTDVGANFLSTASQVSQNYFSIIPAVALSRRFNTTGISFGWNQRIQRPGINQLNPFVDRSNPIFETSGNPDLRPTKGNQLRLGFNWAAKGSLVASLNYNWIQGLIFPVSVYDEVSNITRTRFENTGTAKALGGNINFNYPLTQAWNLSMNGGLMHGWATGVSNGKPIKNHGFMFNANVASSLKLNSGWRTGVNIFADGGRLTVQQHSNAYISTAFNVSKDIIKDKLTFSAFTNNPYKRYRLNVTNSFGPNFNQISRDQQNFSAFGASLNYKFGKLKESIKKNKRGITNDDISN</sequence>
<proteinExistence type="predicted"/>
<dbReference type="SUPFAM" id="SSF49478">
    <property type="entry name" value="Cna protein B-type domain"/>
    <property type="match status" value="1"/>
</dbReference>
<dbReference type="Gene3D" id="2.170.130.10">
    <property type="entry name" value="TonB-dependent receptor, plug domain"/>
    <property type="match status" value="1"/>
</dbReference>
<dbReference type="EMBL" id="BAABCV010000005">
    <property type="protein sequence ID" value="GAA4095256.1"/>
    <property type="molecule type" value="Genomic_DNA"/>
</dbReference>
<accession>A0ABP7WS03</accession>
<evidence type="ECO:0000256" key="1">
    <source>
        <dbReference type="ARBA" id="ARBA00004442"/>
    </source>
</evidence>
<keyword evidence="3" id="KW-0998">Cell outer membrane</keyword>
<dbReference type="InterPro" id="IPR037066">
    <property type="entry name" value="Plug_dom_sf"/>
</dbReference>
<comment type="subcellular location">
    <subcellularLocation>
        <location evidence="1">Cell outer membrane</location>
    </subcellularLocation>
</comment>
<name>A0ABP7WS03_9SPHI</name>
<keyword evidence="2" id="KW-0472">Membrane</keyword>
<dbReference type="Proteomes" id="UP001500841">
    <property type="component" value="Unassembled WGS sequence"/>
</dbReference>
<feature type="domain" description="Outer membrane protein beta-barrel" evidence="4">
    <location>
        <begin position="391"/>
        <end position="781"/>
    </location>
</feature>